<sequence length="299" mass="33003">MKKFLVLDIGGTFIKIAVMNEEAEMLSEERVPTPASGDGAIFRVIREVFHEQQELYPAIAGVALSIPGAVDVENGYVSYAGSVMDIIGVKIKAELADLGVPVEVENDANCAALAEKWKGNAQDCENFLCVTIGTGIGGAIFSRNEIVHGVEGMAGEFGLMMLDTHADIPELLEQRNFSRYSSTWNMVDRLNKHFGEEKTGEEWFELYDQQNAEVMKIIHSFYDRLSIGIINLMHIFAPEKIVIGGGISSRPELIPYVKRQIAKVPTAIAAKMEIQECKQKNRAGLIGALYHFQKMAGTF</sequence>
<dbReference type="InterPro" id="IPR000600">
    <property type="entry name" value="ROK"/>
</dbReference>
<dbReference type="CDD" id="cd24068">
    <property type="entry name" value="ASKHA_NBD_ROK_FnNanK-like"/>
    <property type="match status" value="1"/>
</dbReference>
<keyword evidence="3" id="KW-1185">Reference proteome</keyword>
<protein>
    <submittedName>
        <fullName evidence="2">Glucokinase</fullName>
    </submittedName>
</protein>
<accession>A0ABQ4KGA9</accession>
<dbReference type="Proteomes" id="UP000679950">
    <property type="component" value="Unassembled WGS sequence"/>
</dbReference>
<dbReference type="EMBL" id="BORB01000002">
    <property type="protein sequence ID" value="GIN56139.1"/>
    <property type="molecule type" value="Genomic_DNA"/>
</dbReference>
<name>A0ABQ4KGA9_9BACI</name>
<comment type="caution">
    <text evidence="2">The sequence shown here is derived from an EMBL/GenBank/DDBJ whole genome shotgun (WGS) entry which is preliminary data.</text>
</comment>
<dbReference type="Pfam" id="PF00480">
    <property type="entry name" value="ROK"/>
    <property type="match status" value="1"/>
</dbReference>
<gene>
    <name evidence="2" type="ORF">J8TS2_04580</name>
</gene>
<dbReference type="SUPFAM" id="SSF53067">
    <property type="entry name" value="Actin-like ATPase domain"/>
    <property type="match status" value="1"/>
</dbReference>
<dbReference type="RefSeq" id="WP_212965281.1">
    <property type="nucleotide sequence ID" value="NZ_BORB01000002.1"/>
</dbReference>
<dbReference type="PANTHER" id="PTHR18964">
    <property type="entry name" value="ROK (REPRESSOR, ORF, KINASE) FAMILY"/>
    <property type="match status" value="1"/>
</dbReference>
<dbReference type="Gene3D" id="3.30.420.40">
    <property type="match status" value="2"/>
</dbReference>
<organism evidence="2 3">
    <name type="scientific">Lederbergia ruris</name>
    <dbReference type="NCBI Taxonomy" id="217495"/>
    <lineage>
        <taxon>Bacteria</taxon>
        <taxon>Bacillati</taxon>
        <taxon>Bacillota</taxon>
        <taxon>Bacilli</taxon>
        <taxon>Bacillales</taxon>
        <taxon>Bacillaceae</taxon>
        <taxon>Lederbergia</taxon>
    </lineage>
</organism>
<reference evidence="2 3" key="1">
    <citation type="submission" date="2021-03" db="EMBL/GenBank/DDBJ databases">
        <title>Antimicrobial resistance genes in bacteria isolated from Japanese honey, and their potential for conferring macrolide and lincosamide resistance in the American foulbrood pathogen Paenibacillus larvae.</title>
        <authorList>
            <person name="Okamoto M."/>
            <person name="Kumagai M."/>
            <person name="Kanamori H."/>
            <person name="Takamatsu D."/>
        </authorList>
    </citation>
    <scope>NUCLEOTIDE SEQUENCE [LARGE SCALE GENOMIC DNA]</scope>
    <source>
        <strain evidence="2 3">J8TS2</strain>
    </source>
</reference>
<dbReference type="PANTHER" id="PTHR18964:SF165">
    <property type="entry name" value="BETA-GLUCOSIDE KINASE"/>
    <property type="match status" value="1"/>
</dbReference>
<evidence type="ECO:0000256" key="1">
    <source>
        <dbReference type="ARBA" id="ARBA00006479"/>
    </source>
</evidence>
<evidence type="ECO:0000313" key="3">
    <source>
        <dbReference type="Proteomes" id="UP000679950"/>
    </source>
</evidence>
<proteinExistence type="inferred from homology"/>
<evidence type="ECO:0000313" key="2">
    <source>
        <dbReference type="EMBL" id="GIN56139.1"/>
    </source>
</evidence>
<comment type="similarity">
    <text evidence="1">Belongs to the ROK (NagC/XylR) family.</text>
</comment>
<dbReference type="InterPro" id="IPR043129">
    <property type="entry name" value="ATPase_NBD"/>
</dbReference>